<dbReference type="EMBL" id="JACHON010000001">
    <property type="protein sequence ID" value="MBB6511779.1"/>
    <property type="molecule type" value="Genomic_DNA"/>
</dbReference>
<proteinExistence type="predicted"/>
<evidence type="ECO:0008006" key="4">
    <source>
        <dbReference type="Google" id="ProtNLM"/>
    </source>
</evidence>
<evidence type="ECO:0000313" key="3">
    <source>
        <dbReference type="Proteomes" id="UP000572212"/>
    </source>
</evidence>
<keyword evidence="1" id="KW-0812">Transmembrane</keyword>
<feature type="transmembrane region" description="Helical" evidence="1">
    <location>
        <begin position="15"/>
        <end position="35"/>
    </location>
</feature>
<dbReference type="Proteomes" id="UP000572212">
    <property type="component" value="Unassembled WGS sequence"/>
</dbReference>
<keyword evidence="1" id="KW-1133">Transmembrane helix</keyword>
<accession>A0A841RH24</accession>
<gene>
    <name evidence="2" type="ORF">GGQ92_000546</name>
</gene>
<keyword evidence="3" id="KW-1185">Reference proteome</keyword>
<name>A0A841RH24_9BACI</name>
<sequence length="124" mass="14685">MKSILKLHLNNQSGFVYPFLLFLLMLWMIVILSGIEEIKLEKEQVKLDKEMYELHTLYNMTKRKLSKETAYEPGPLNYQFPNGTAKVWLDRIEEDTAYYHAHLETISDSNAERKIVVRHPFPNK</sequence>
<comment type="caution">
    <text evidence="2">The sequence shown here is derived from an EMBL/GenBank/DDBJ whole genome shotgun (WGS) entry which is preliminary data.</text>
</comment>
<evidence type="ECO:0000256" key="1">
    <source>
        <dbReference type="SAM" id="Phobius"/>
    </source>
</evidence>
<keyword evidence="1" id="KW-0472">Membrane</keyword>
<protein>
    <recommendedName>
        <fullName evidence="4">ComG operon protein 7</fullName>
    </recommendedName>
</protein>
<evidence type="ECO:0000313" key="2">
    <source>
        <dbReference type="EMBL" id="MBB6511779.1"/>
    </source>
</evidence>
<reference evidence="2 3" key="1">
    <citation type="submission" date="2020-08" db="EMBL/GenBank/DDBJ databases">
        <title>Genomic Encyclopedia of Type Strains, Phase IV (KMG-IV): sequencing the most valuable type-strain genomes for metagenomic binning, comparative biology and taxonomic classification.</title>
        <authorList>
            <person name="Goeker M."/>
        </authorList>
    </citation>
    <scope>NUCLEOTIDE SEQUENCE [LARGE SCALE GENOMIC DNA]</scope>
    <source>
        <strain evidence="2 3">DSM 11805</strain>
    </source>
</reference>
<organism evidence="2 3">
    <name type="scientific">Gracilibacillus halotolerans</name>
    <dbReference type="NCBI Taxonomy" id="74386"/>
    <lineage>
        <taxon>Bacteria</taxon>
        <taxon>Bacillati</taxon>
        <taxon>Bacillota</taxon>
        <taxon>Bacilli</taxon>
        <taxon>Bacillales</taxon>
        <taxon>Bacillaceae</taxon>
        <taxon>Gracilibacillus</taxon>
    </lineage>
</organism>
<dbReference type="AlphaFoldDB" id="A0A841RH24"/>
<dbReference type="RefSeq" id="WP_184244311.1">
    <property type="nucleotide sequence ID" value="NZ_BAAACU010000022.1"/>
</dbReference>